<organism evidence="1 2">
    <name type="scientific">Persicitalea jodogahamensis</name>
    <dbReference type="NCBI Taxonomy" id="402147"/>
    <lineage>
        <taxon>Bacteria</taxon>
        <taxon>Pseudomonadati</taxon>
        <taxon>Bacteroidota</taxon>
        <taxon>Cytophagia</taxon>
        <taxon>Cytophagales</taxon>
        <taxon>Spirosomataceae</taxon>
        <taxon>Persicitalea</taxon>
    </lineage>
</organism>
<proteinExistence type="predicted"/>
<evidence type="ECO:0000313" key="1">
    <source>
        <dbReference type="EMBL" id="GHB85689.1"/>
    </source>
</evidence>
<evidence type="ECO:0000313" key="2">
    <source>
        <dbReference type="Proteomes" id="UP000598271"/>
    </source>
</evidence>
<sequence>MIDRGQRLATIGCVPAGVSVAQVTALCQNFNFSPKMTFEQYDRRFKHFIVNVTMLTDKEKAPTQRERALWIINLI</sequence>
<reference evidence="1 2" key="1">
    <citation type="journal article" date="2014" name="Int. J. Syst. Evol. Microbiol.">
        <title>Complete genome sequence of Corynebacterium casei LMG S-19264T (=DSM 44701T), isolated from a smear-ripened cheese.</title>
        <authorList>
            <consortium name="US DOE Joint Genome Institute (JGI-PGF)"/>
            <person name="Walter F."/>
            <person name="Albersmeier A."/>
            <person name="Kalinowski J."/>
            <person name="Ruckert C."/>
        </authorList>
    </citation>
    <scope>NUCLEOTIDE SEQUENCE [LARGE SCALE GENOMIC DNA]</scope>
    <source>
        <strain evidence="1 2">KCTC 12866</strain>
    </source>
</reference>
<comment type="caution">
    <text evidence="1">The sequence shown here is derived from an EMBL/GenBank/DDBJ whole genome shotgun (WGS) entry which is preliminary data.</text>
</comment>
<keyword evidence="2" id="KW-1185">Reference proteome</keyword>
<dbReference type="AlphaFoldDB" id="A0A8J3D5F1"/>
<dbReference type="EMBL" id="BMXF01000006">
    <property type="protein sequence ID" value="GHB85689.1"/>
    <property type="molecule type" value="Genomic_DNA"/>
</dbReference>
<name>A0A8J3D5F1_9BACT</name>
<protein>
    <submittedName>
        <fullName evidence="1">Uncharacterized protein</fullName>
    </submittedName>
</protein>
<gene>
    <name evidence="1" type="ORF">GCM10007390_46440</name>
</gene>
<dbReference type="Proteomes" id="UP000598271">
    <property type="component" value="Unassembled WGS sequence"/>
</dbReference>
<accession>A0A8J3D5F1</accession>